<sequence length="386" mass="45142">MKILIVRTFPDIMNTEGYNVQEIGLARALIVAGNVCDIILYNGKNKDRVQECTFEENGKIYYYRIYWLRGYNLLKNGFMPSAEKIIRQYDVIQVDEYDLIYSWRLYTWQIRPTVVYHGLYYSEYTRGYNLKCRVFDQMFLRWHRHDKVIALTKSEKATEFLRGKGFKHVHTAGVGLDIRQFENQGKKVTCPISPKGNKFRLLYVGKIEERRNSLFLLDVFQKLKEKVKNVELVVIGSGEKDYLKAFGEKAQEMIANGDLTYLKRASQRELALVYENCDLLLFPSNYEIFGMVLLEAMYFGLPVVSSDNGGSGTLIKDGENGRILHDFRTQSWTEAVEELMINREKYNDMKEKAAHTIREGFIWEHLADKFIAAFEEARGLFEKKEF</sequence>
<keyword evidence="3" id="KW-1185">Reference proteome</keyword>
<dbReference type="Proteomes" id="UP000280696">
    <property type="component" value="Unassembled WGS sequence"/>
</dbReference>
<keyword evidence="2" id="KW-0808">Transferase</keyword>
<dbReference type="InterPro" id="IPR050194">
    <property type="entry name" value="Glycosyltransferase_grp1"/>
</dbReference>
<dbReference type="Pfam" id="PF00534">
    <property type="entry name" value="Glycos_transf_1"/>
    <property type="match status" value="1"/>
</dbReference>
<dbReference type="RefSeq" id="WP_120469026.1">
    <property type="nucleotide sequence ID" value="NZ_RAYQ01000008.1"/>
</dbReference>
<dbReference type="EMBL" id="RAYQ01000008">
    <property type="protein sequence ID" value="RKI91774.1"/>
    <property type="molecule type" value="Genomic_DNA"/>
</dbReference>
<name>A0A3A9ALE3_9FIRM</name>
<evidence type="ECO:0000259" key="1">
    <source>
        <dbReference type="Pfam" id="PF00534"/>
    </source>
</evidence>
<evidence type="ECO:0000313" key="2">
    <source>
        <dbReference type="EMBL" id="RKI91774.1"/>
    </source>
</evidence>
<gene>
    <name evidence="2" type="ORF">D7V94_09270</name>
</gene>
<dbReference type="OrthoDB" id="9803279at2"/>
<dbReference type="Gene3D" id="3.40.50.2000">
    <property type="entry name" value="Glycogen Phosphorylase B"/>
    <property type="match status" value="2"/>
</dbReference>
<protein>
    <submittedName>
        <fullName evidence="2">Glycosyltransferase family 1 protein</fullName>
    </submittedName>
</protein>
<evidence type="ECO:0000313" key="3">
    <source>
        <dbReference type="Proteomes" id="UP000280696"/>
    </source>
</evidence>
<dbReference type="PANTHER" id="PTHR45947:SF3">
    <property type="entry name" value="SULFOQUINOVOSYL TRANSFERASE SQD2"/>
    <property type="match status" value="1"/>
</dbReference>
<dbReference type="GO" id="GO:0016757">
    <property type="term" value="F:glycosyltransferase activity"/>
    <property type="evidence" value="ECO:0007669"/>
    <property type="project" value="InterPro"/>
</dbReference>
<proteinExistence type="predicted"/>
<feature type="domain" description="Glycosyl transferase family 1" evidence="1">
    <location>
        <begin position="195"/>
        <end position="354"/>
    </location>
</feature>
<dbReference type="AlphaFoldDB" id="A0A3A9ALE3"/>
<accession>A0A3A9ALE3</accession>
<organism evidence="2 3">
    <name type="scientific">Parablautia intestinalis</name>
    <dbReference type="NCBI Taxonomy" id="2320100"/>
    <lineage>
        <taxon>Bacteria</taxon>
        <taxon>Bacillati</taxon>
        <taxon>Bacillota</taxon>
        <taxon>Clostridia</taxon>
        <taxon>Lachnospirales</taxon>
        <taxon>Lachnospiraceae</taxon>
        <taxon>Parablautia</taxon>
    </lineage>
</organism>
<comment type="caution">
    <text evidence="2">The sequence shown here is derived from an EMBL/GenBank/DDBJ whole genome shotgun (WGS) entry which is preliminary data.</text>
</comment>
<dbReference type="InterPro" id="IPR001296">
    <property type="entry name" value="Glyco_trans_1"/>
</dbReference>
<reference evidence="2 3" key="1">
    <citation type="submission" date="2018-09" db="EMBL/GenBank/DDBJ databases">
        <title>Murine metabolic-syndrome-specific gut microbial biobank.</title>
        <authorList>
            <person name="Liu C."/>
        </authorList>
    </citation>
    <scope>NUCLEOTIDE SEQUENCE [LARGE SCALE GENOMIC DNA]</scope>
    <source>
        <strain evidence="2 3">0.1xD8-82</strain>
    </source>
</reference>
<dbReference type="PANTHER" id="PTHR45947">
    <property type="entry name" value="SULFOQUINOVOSYL TRANSFERASE SQD2"/>
    <property type="match status" value="1"/>
</dbReference>
<dbReference type="CDD" id="cd03801">
    <property type="entry name" value="GT4_PimA-like"/>
    <property type="match status" value="1"/>
</dbReference>
<dbReference type="SUPFAM" id="SSF53756">
    <property type="entry name" value="UDP-Glycosyltransferase/glycogen phosphorylase"/>
    <property type="match status" value="1"/>
</dbReference>